<dbReference type="PROSITE" id="PS00552">
    <property type="entry name" value="HTH_MERR_1"/>
    <property type="match status" value="1"/>
</dbReference>
<sequence>MAKEEVLISYSIGQVAEETGLSIHTLRYYEKEGILPPIKRDEFGARVFDEEAMEWLRFACCLRDTGMTIEEMKGFSQLTLQGDKTIPERVKLLNRQKERVANQVKQLMKNMSMIEHKLEMYREQL</sequence>
<gene>
    <name evidence="4" type="ORF">ACE3NQ_01005</name>
</gene>
<keyword evidence="1" id="KW-0238">DNA-binding</keyword>
<dbReference type="Pfam" id="PF13411">
    <property type="entry name" value="MerR_1"/>
    <property type="match status" value="1"/>
</dbReference>
<evidence type="ECO:0000313" key="5">
    <source>
        <dbReference type="Proteomes" id="UP001580407"/>
    </source>
</evidence>
<keyword evidence="5" id="KW-1185">Reference proteome</keyword>
<dbReference type="Gene3D" id="1.10.1660.10">
    <property type="match status" value="1"/>
</dbReference>
<dbReference type="SUPFAM" id="SSF46955">
    <property type="entry name" value="Putative DNA-binding domain"/>
    <property type="match status" value="1"/>
</dbReference>
<dbReference type="PANTHER" id="PTHR30204">
    <property type="entry name" value="REDOX-CYCLING DRUG-SENSING TRANSCRIPTIONAL ACTIVATOR SOXR"/>
    <property type="match status" value="1"/>
</dbReference>
<accession>A0ABV5B1C4</accession>
<evidence type="ECO:0000313" key="4">
    <source>
        <dbReference type="EMBL" id="MFB5679488.1"/>
    </source>
</evidence>
<dbReference type="Proteomes" id="UP001580407">
    <property type="component" value="Unassembled WGS sequence"/>
</dbReference>
<dbReference type="PANTHER" id="PTHR30204:SF83">
    <property type="entry name" value="TRANSCRIPTIONAL REGULATOR, MERR FAMILY"/>
    <property type="match status" value="1"/>
</dbReference>
<dbReference type="SMART" id="SM00422">
    <property type="entry name" value="HTH_MERR"/>
    <property type="match status" value="1"/>
</dbReference>
<dbReference type="InterPro" id="IPR009061">
    <property type="entry name" value="DNA-bd_dom_put_sf"/>
</dbReference>
<organism evidence="4 5">
    <name type="scientific">Paenibacillus terreus</name>
    <dbReference type="NCBI Taxonomy" id="1387834"/>
    <lineage>
        <taxon>Bacteria</taxon>
        <taxon>Bacillati</taxon>
        <taxon>Bacillota</taxon>
        <taxon>Bacilli</taxon>
        <taxon>Bacillales</taxon>
        <taxon>Paenibacillaceae</taxon>
        <taxon>Paenibacillus</taxon>
    </lineage>
</organism>
<dbReference type="CDD" id="cd01109">
    <property type="entry name" value="HTH_YyaN"/>
    <property type="match status" value="1"/>
</dbReference>
<evidence type="ECO:0000256" key="2">
    <source>
        <dbReference type="SAM" id="Coils"/>
    </source>
</evidence>
<reference evidence="4 5" key="1">
    <citation type="submission" date="2024-09" db="EMBL/GenBank/DDBJ databases">
        <authorList>
            <person name="Ruan L."/>
        </authorList>
    </citation>
    <scope>NUCLEOTIDE SEQUENCE [LARGE SCALE GENOMIC DNA]</scope>
    <source>
        <strain evidence="4 5">D33</strain>
    </source>
</reference>
<dbReference type="PRINTS" id="PR00040">
    <property type="entry name" value="HTHMERR"/>
</dbReference>
<dbReference type="InterPro" id="IPR047057">
    <property type="entry name" value="MerR_fam"/>
</dbReference>
<dbReference type="InterPro" id="IPR000551">
    <property type="entry name" value="MerR-type_HTH_dom"/>
</dbReference>
<protein>
    <submittedName>
        <fullName evidence="4">MerR family transcriptional regulator</fullName>
    </submittedName>
</protein>
<feature type="domain" description="HTH merR-type" evidence="3">
    <location>
        <begin position="9"/>
        <end position="78"/>
    </location>
</feature>
<name>A0ABV5B1C4_9BACL</name>
<dbReference type="RefSeq" id="WP_375523327.1">
    <property type="nucleotide sequence ID" value="NZ_JBHILM010000001.1"/>
</dbReference>
<evidence type="ECO:0000259" key="3">
    <source>
        <dbReference type="PROSITE" id="PS50937"/>
    </source>
</evidence>
<feature type="coiled-coil region" evidence="2">
    <location>
        <begin position="90"/>
        <end position="124"/>
    </location>
</feature>
<dbReference type="EMBL" id="JBHILM010000001">
    <property type="protein sequence ID" value="MFB5679488.1"/>
    <property type="molecule type" value="Genomic_DNA"/>
</dbReference>
<dbReference type="PROSITE" id="PS50937">
    <property type="entry name" value="HTH_MERR_2"/>
    <property type="match status" value="1"/>
</dbReference>
<evidence type="ECO:0000256" key="1">
    <source>
        <dbReference type="ARBA" id="ARBA00023125"/>
    </source>
</evidence>
<comment type="caution">
    <text evidence="4">The sequence shown here is derived from an EMBL/GenBank/DDBJ whole genome shotgun (WGS) entry which is preliminary data.</text>
</comment>
<proteinExistence type="predicted"/>
<keyword evidence="2" id="KW-0175">Coiled coil</keyword>